<dbReference type="InterPro" id="IPR050927">
    <property type="entry name" value="TRPM"/>
</dbReference>
<dbReference type="EMBL" id="FN653080">
    <property type="protein sequence ID" value="CBY11312.1"/>
    <property type="molecule type" value="Genomic_DNA"/>
</dbReference>
<dbReference type="InParanoid" id="E4XN16"/>
<evidence type="ECO:0000313" key="8">
    <source>
        <dbReference type="Proteomes" id="UP000001307"/>
    </source>
</evidence>
<dbReference type="OrthoDB" id="301415at2759"/>
<feature type="transmembrane region" description="Helical" evidence="5">
    <location>
        <begin position="464"/>
        <end position="487"/>
    </location>
</feature>
<feature type="domain" description="Ion transport" evidence="6">
    <location>
        <begin position="267"/>
        <end position="437"/>
    </location>
</feature>
<protein>
    <recommendedName>
        <fullName evidence="6">Ion transport domain-containing protein</fullName>
    </recommendedName>
</protein>
<keyword evidence="8" id="KW-1185">Reference proteome</keyword>
<reference evidence="7" key="1">
    <citation type="journal article" date="2010" name="Science">
        <title>Plasticity of animal genome architecture unmasked by rapid evolution of a pelagic tunicate.</title>
        <authorList>
            <person name="Denoeud F."/>
            <person name="Henriet S."/>
            <person name="Mungpakdee S."/>
            <person name="Aury J.M."/>
            <person name="Da Silva C."/>
            <person name="Brinkmann H."/>
            <person name="Mikhaleva J."/>
            <person name="Olsen L.C."/>
            <person name="Jubin C."/>
            <person name="Canestro C."/>
            <person name="Bouquet J.M."/>
            <person name="Danks G."/>
            <person name="Poulain J."/>
            <person name="Campsteijn C."/>
            <person name="Adamski M."/>
            <person name="Cross I."/>
            <person name="Yadetie F."/>
            <person name="Muffato M."/>
            <person name="Louis A."/>
            <person name="Butcher S."/>
            <person name="Tsagkogeorga G."/>
            <person name="Konrad A."/>
            <person name="Singh S."/>
            <person name="Jensen M.F."/>
            <person name="Cong E.H."/>
            <person name="Eikeseth-Otteraa H."/>
            <person name="Noel B."/>
            <person name="Anthouard V."/>
            <person name="Porcel B.M."/>
            <person name="Kachouri-Lafond R."/>
            <person name="Nishino A."/>
            <person name="Ugolini M."/>
            <person name="Chourrout P."/>
            <person name="Nishida H."/>
            <person name="Aasland R."/>
            <person name="Huzurbazar S."/>
            <person name="Westhof E."/>
            <person name="Delsuc F."/>
            <person name="Lehrach H."/>
            <person name="Reinhardt R."/>
            <person name="Weissenbach J."/>
            <person name="Roy S.W."/>
            <person name="Artiguenave F."/>
            <person name="Postlethwait J.H."/>
            <person name="Manak J.R."/>
            <person name="Thompson E.M."/>
            <person name="Jaillon O."/>
            <person name="Du Pasquier L."/>
            <person name="Boudinot P."/>
            <person name="Liberles D.A."/>
            <person name="Volff J.N."/>
            <person name="Philippe H."/>
            <person name="Lenhard B."/>
            <person name="Roest Crollius H."/>
            <person name="Wincker P."/>
            <person name="Chourrout D."/>
        </authorList>
    </citation>
    <scope>NUCLEOTIDE SEQUENCE [LARGE SCALE GENOMIC DNA]</scope>
</reference>
<accession>E4XN16</accession>
<evidence type="ECO:0000313" key="7">
    <source>
        <dbReference type="EMBL" id="CBY11312.1"/>
    </source>
</evidence>
<evidence type="ECO:0000259" key="6">
    <source>
        <dbReference type="Pfam" id="PF00520"/>
    </source>
</evidence>
<feature type="transmembrane region" description="Helical" evidence="5">
    <location>
        <begin position="405"/>
        <end position="426"/>
    </location>
</feature>
<dbReference type="Pfam" id="PF00520">
    <property type="entry name" value="Ion_trans"/>
    <property type="match status" value="1"/>
</dbReference>
<dbReference type="GO" id="GO:0030001">
    <property type="term" value="P:metal ion transport"/>
    <property type="evidence" value="ECO:0007669"/>
    <property type="project" value="TreeGrafter"/>
</dbReference>
<proteinExistence type="predicted"/>
<dbReference type="GO" id="GO:0005886">
    <property type="term" value="C:plasma membrane"/>
    <property type="evidence" value="ECO:0007669"/>
    <property type="project" value="TreeGrafter"/>
</dbReference>
<organism evidence="7">
    <name type="scientific">Oikopleura dioica</name>
    <name type="common">Tunicate</name>
    <dbReference type="NCBI Taxonomy" id="34765"/>
    <lineage>
        <taxon>Eukaryota</taxon>
        <taxon>Metazoa</taxon>
        <taxon>Chordata</taxon>
        <taxon>Tunicata</taxon>
        <taxon>Appendicularia</taxon>
        <taxon>Copelata</taxon>
        <taxon>Oikopleuridae</taxon>
        <taxon>Oikopleura</taxon>
    </lineage>
</organism>
<feature type="transmembrane region" description="Helical" evidence="5">
    <location>
        <begin position="267"/>
        <end position="288"/>
    </location>
</feature>
<dbReference type="InterPro" id="IPR005821">
    <property type="entry name" value="Ion_trans_dom"/>
</dbReference>
<feature type="transmembrane region" description="Helical" evidence="5">
    <location>
        <begin position="59"/>
        <end position="77"/>
    </location>
</feature>
<dbReference type="PANTHER" id="PTHR13800:SF1">
    <property type="entry name" value="TRANSIENT RECEPTOR POTENTIAL CATION CHANNEL TRPM"/>
    <property type="match status" value="1"/>
</dbReference>
<evidence type="ECO:0000256" key="2">
    <source>
        <dbReference type="ARBA" id="ARBA00022692"/>
    </source>
</evidence>
<dbReference type="AlphaFoldDB" id="E4XN16"/>
<evidence type="ECO:0000256" key="5">
    <source>
        <dbReference type="SAM" id="Phobius"/>
    </source>
</evidence>
<name>E4XN16_OIKDI</name>
<gene>
    <name evidence="7" type="ORF">GSOID_T00015567001</name>
</gene>
<dbReference type="GO" id="GO:0005261">
    <property type="term" value="F:monoatomic cation channel activity"/>
    <property type="evidence" value="ECO:0007669"/>
    <property type="project" value="TreeGrafter"/>
</dbReference>
<dbReference type="Proteomes" id="UP000001307">
    <property type="component" value="Unassembled WGS sequence"/>
</dbReference>
<keyword evidence="4 5" id="KW-0472">Membrane</keyword>
<keyword evidence="2 5" id="KW-0812">Transmembrane</keyword>
<sequence>MYLAVAKLSYHINRWDYVFIALFGCRIFHRLRTWFAKRIFFESDHAWTVPIRIGFVEKVNIFAIFVSIIFISTRWSFVSQTPRYVMGPFLQDDGSFYAGNYKEDNDKFKKSSQKAIREKAIFVDQFYKDFKSNDKLSFDYYDRLYNGTKNMPYRSPQNFNNAINNFFFVLPPFMVSSLYKTPLGDSNYDEKCKTDIKSILSNSTEIDESNYNDYMFQECCDERLKRDLPSGTNIKDQGTNVVIKLLKSSPNATVPICYFSRVKTISYFSFVCINIMIFFSIFNLLRFARLSVFIGPLIYALYRTLFDVLKFVPIFLLLFLAYGVIQNNLLFPNQQAERDDVASWVFTEFTNIFNRPFFHVFGEIFIAETTTHRYYHTEAPCTHAFGDINLEDKVRCPERNEISSFIMSAYMLATNIVMVNMLIAMFNETYTKMKKNSKLIWATDRYKFILEEYHYFPNIFVGGLLQFLLCIWFVICLLIRFPVWIFVKIKRHNNNEHKPTVLFDQKLLGRILPRRPVHSDPFDFRRRTKEFVIDENEEFDENPSFVHVD</sequence>
<evidence type="ECO:0000256" key="3">
    <source>
        <dbReference type="ARBA" id="ARBA00022989"/>
    </source>
</evidence>
<dbReference type="PANTHER" id="PTHR13800">
    <property type="entry name" value="TRANSIENT RECEPTOR POTENTIAL CATION CHANNEL, SUBFAMILY M, MEMBER 6"/>
    <property type="match status" value="1"/>
</dbReference>
<keyword evidence="3 5" id="KW-1133">Transmembrane helix</keyword>
<evidence type="ECO:0000256" key="4">
    <source>
        <dbReference type="ARBA" id="ARBA00023136"/>
    </source>
</evidence>
<feature type="transmembrane region" description="Helical" evidence="5">
    <location>
        <begin position="308"/>
        <end position="325"/>
    </location>
</feature>
<evidence type="ECO:0000256" key="1">
    <source>
        <dbReference type="ARBA" id="ARBA00004141"/>
    </source>
</evidence>
<comment type="subcellular location">
    <subcellularLocation>
        <location evidence="1">Membrane</location>
        <topology evidence="1">Multi-pass membrane protein</topology>
    </subcellularLocation>
</comment>